<keyword evidence="1" id="KW-1133">Transmembrane helix</keyword>
<dbReference type="PATRIC" id="fig|1046627.3.peg.2785"/>
<dbReference type="Pfam" id="PF14351">
    <property type="entry name" value="DUF4401"/>
    <property type="match status" value="1"/>
</dbReference>
<feature type="domain" description="DUF4401" evidence="2">
    <location>
        <begin position="43"/>
        <end position="350"/>
    </location>
</feature>
<gene>
    <name evidence="3" type="ORF">BZARG_394</name>
</gene>
<sequence length="358" mass="40385">MDKLENKKALLYHISEVEGDRFFYEEDAILMEYKKQDQNKSSLAIKILTIFGGFSAMLAFLGFLLISGLYDSEIGMLIFGIIFIVSALILDKIFNKLIIDTFCVSLFIIGLVLLCIGLFEMRLNENTVALIICAISFSSLFLTQNYILSFLAILIFNGSLLSLILINDYYNLIHLYIAINTVLVTFVFLNEAKIIASHKYLSKIYNPIRIGSVFALLFGLIAIGKSYLIPISPNQLWISSIIMILAIIYIVYSVIEIINVTAFKTKLLIYTLSALIMLLTLFSPATSGAIVIVLLSFLVNYKTGFVIGIISFIYFISQYYYDLTFTLLIKSIILMASGVVFLLFYILITKKLSSHEKV</sequence>
<feature type="transmembrane region" description="Helical" evidence="1">
    <location>
        <begin position="125"/>
        <end position="142"/>
    </location>
</feature>
<protein>
    <submittedName>
        <fullName evidence="3">DUF4401 domain-containing protein</fullName>
    </submittedName>
</protein>
<reference evidence="3 4" key="1">
    <citation type="journal article" date="2008" name="Int. J. Syst. Evol. Microbiol.">
        <title>Bizionia argentinensis sp. nov., isolated from surface marine water in Antarctica.</title>
        <authorList>
            <person name="Bercovich A."/>
            <person name="Vazquez S.C."/>
            <person name="Yankilevich P."/>
            <person name="Coria S.H."/>
            <person name="Foti M."/>
            <person name="Hernandez E."/>
            <person name="Vidal A."/>
            <person name="Ruberto L."/>
            <person name="Melo C."/>
            <person name="Marenssi S."/>
            <person name="Criscuolo M."/>
            <person name="Memoli M."/>
            <person name="Arguelles M."/>
            <person name="Mac Cormack W.P."/>
        </authorList>
    </citation>
    <scope>NUCLEOTIDE SEQUENCE [LARGE SCALE GENOMIC DNA]</scope>
    <source>
        <strain evidence="3 4">JUB59</strain>
    </source>
</reference>
<feature type="transmembrane region" description="Helical" evidence="1">
    <location>
        <begin position="72"/>
        <end position="90"/>
    </location>
</feature>
<feature type="transmembrane region" description="Helical" evidence="1">
    <location>
        <begin position="147"/>
        <end position="166"/>
    </location>
</feature>
<dbReference type="EMBL" id="AFXZ01000067">
    <property type="protein sequence ID" value="EGV42120.1"/>
    <property type="molecule type" value="Genomic_DNA"/>
</dbReference>
<evidence type="ECO:0000313" key="3">
    <source>
        <dbReference type="EMBL" id="EGV42120.1"/>
    </source>
</evidence>
<keyword evidence="1" id="KW-0472">Membrane</keyword>
<dbReference type="InterPro" id="IPR025513">
    <property type="entry name" value="DUF4401"/>
</dbReference>
<keyword evidence="1" id="KW-0812">Transmembrane</keyword>
<feature type="transmembrane region" description="Helical" evidence="1">
    <location>
        <begin position="267"/>
        <end position="283"/>
    </location>
</feature>
<dbReference type="eggNOG" id="ENOG502ZCHA">
    <property type="taxonomic scope" value="Bacteria"/>
</dbReference>
<feature type="transmembrane region" description="Helical" evidence="1">
    <location>
        <begin position="235"/>
        <end position="255"/>
    </location>
</feature>
<evidence type="ECO:0000256" key="1">
    <source>
        <dbReference type="SAM" id="Phobius"/>
    </source>
</evidence>
<dbReference type="RefSeq" id="WP_008639487.1">
    <property type="nucleotide sequence ID" value="NZ_AFXZ01000067.1"/>
</dbReference>
<dbReference type="OrthoDB" id="674818at2"/>
<feature type="transmembrane region" description="Helical" evidence="1">
    <location>
        <begin position="327"/>
        <end position="348"/>
    </location>
</feature>
<keyword evidence="4" id="KW-1185">Reference proteome</keyword>
<feature type="transmembrane region" description="Helical" evidence="1">
    <location>
        <begin position="289"/>
        <end position="315"/>
    </location>
</feature>
<feature type="transmembrane region" description="Helical" evidence="1">
    <location>
        <begin position="97"/>
        <end position="119"/>
    </location>
</feature>
<accession>G2EH07</accession>
<comment type="caution">
    <text evidence="3">The sequence shown here is derived from an EMBL/GenBank/DDBJ whole genome shotgun (WGS) entry which is preliminary data.</text>
</comment>
<dbReference type="AlphaFoldDB" id="G2EH07"/>
<evidence type="ECO:0000313" key="4">
    <source>
        <dbReference type="Proteomes" id="UP000003730"/>
    </source>
</evidence>
<proteinExistence type="predicted"/>
<dbReference type="Proteomes" id="UP000003730">
    <property type="component" value="Unassembled WGS sequence"/>
</dbReference>
<dbReference type="STRING" id="1046627.BZARG_394"/>
<feature type="transmembrane region" description="Helical" evidence="1">
    <location>
        <begin position="43"/>
        <end position="66"/>
    </location>
</feature>
<organism evidence="3 4">
    <name type="scientific">Bizionia argentinensis JUB59</name>
    <dbReference type="NCBI Taxonomy" id="1046627"/>
    <lineage>
        <taxon>Bacteria</taxon>
        <taxon>Pseudomonadati</taxon>
        <taxon>Bacteroidota</taxon>
        <taxon>Flavobacteriia</taxon>
        <taxon>Flavobacteriales</taxon>
        <taxon>Flavobacteriaceae</taxon>
        <taxon>Bizionia</taxon>
    </lineage>
</organism>
<evidence type="ECO:0000259" key="2">
    <source>
        <dbReference type="Pfam" id="PF14351"/>
    </source>
</evidence>
<feature type="transmembrane region" description="Helical" evidence="1">
    <location>
        <begin position="210"/>
        <end position="229"/>
    </location>
</feature>
<feature type="transmembrane region" description="Helical" evidence="1">
    <location>
        <begin position="172"/>
        <end position="189"/>
    </location>
</feature>
<name>G2EH07_9FLAO</name>